<proteinExistence type="predicted"/>
<gene>
    <name evidence="1" type="ORF">OIPHN260_47430</name>
</gene>
<evidence type="ECO:0000313" key="2">
    <source>
        <dbReference type="Proteomes" id="UP000595858"/>
    </source>
</evidence>
<name>A0AAU9BU59_9ENTR</name>
<dbReference type="Proteomes" id="UP000595858">
    <property type="component" value="Chromosome"/>
</dbReference>
<dbReference type="AlphaFoldDB" id="A0AAU9BU59"/>
<dbReference type="EMBL" id="AP023447">
    <property type="protein sequence ID" value="BCL45241.1"/>
    <property type="molecule type" value="Genomic_DNA"/>
</dbReference>
<accession>A0AAU9BU59</accession>
<protein>
    <submittedName>
        <fullName evidence="1">Uncharacterized protein</fullName>
    </submittedName>
</protein>
<reference evidence="1" key="1">
    <citation type="journal article" date="2020" name="J Glob Antimicrob Resist">
        <title>Genomic characterization of clinical Enterobacter roggenkampii co-harboring blaIMP-1- and blaGES-5-encoding IncP6 and mcr-9-encoding IncHI2 plasmids isolated in Japan.</title>
        <authorList>
            <person name="Umeda K."/>
            <person name="Nakamura H."/>
            <person name="Fukuda A."/>
            <person name="Matsumoto Y."/>
            <person name="Motooka D."/>
            <person name="Nakamura S."/>
            <person name="Yasui Y."/>
            <person name="Yoshida H."/>
            <person name="Kawahara R."/>
        </authorList>
    </citation>
    <scope>NUCLEOTIDE SEQUENCE</scope>
    <source>
        <strain evidence="1">OIPH-N260</strain>
    </source>
</reference>
<sequence>MIMEINHMTPSLFKKTPNSVIPDSNTRLNLFLSEAVEKDKDPALKESIPSER</sequence>
<evidence type="ECO:0000313" key="1">
    <source>
        <dbReference type="EMBL" id="BCL45241.1"/>
    </source>
</evidence>
<organism evidence="1 2">
    <name type="scientific">Enterobacter roggenkampii</name>
    <dbReference type="NCBI Taxonomy" id="1812935"/>
    <lineage>
        <taxon>Bacteria</taxon>
        <taxon>Pseudomonadati</taxon>
        <taxon>Pseudomonadota</taxon>
        <taxon>Gammaproteobacteria</taxon>
        <taxon>Enterobacterales</taxon>
        <taxon>Enterobacteriaceae</taxon>
        <taxon>Enterobacter</taxon>
        <taxon>Enterobacter cloacae complex</taxon>
    </lineage>
</organism>